<dbReference type="Pfam" id="PF04314">
    <property type="entry name" value="PCuAC"/>
    <property type="match status" value="1"/>
</dbReference>
<accession>W0SEU5</accession>
<evidence type="ECO:0000313" key="4">
    <source>
        <dbReference type="Proteomes" id="UP000031637"/>
    </source>
</evidence>
<protein>
    <recommendedName>
        <fullName evidence="5">Copper chaperone PCu(A)C</fullName>
    </recommendedName>
</protein>
<feature type="chain" id="PRO_5004796266" description="Copper chaperone PCu(A)C" evidence="2">
    <location>
        <begin position="25"/>
        <end position="160"/>
    </location>
</feature>
<dbReference type="Proteomes" id="UP000031637">
    <property type="component" value="Chromosome"/>
</dbReference>
<feature type="signal peptide" evidence="2">
    <location>
        <begin position="1"/>
        <end position="24"/>
    </location>
</feature>
<keyword evidence="4" id="KW-1185">Reference proteome</keyword>
<reference evidence="3 4" key="1">
    <citation type="journal article" date="2014" name="Syst. Appl. Microbiol.">
        <title>Complete genomes of freshwater sulfur oxidizers Sulfuricella denitrificans skB26 and Sulfuritalea hydrogenivorans sk43H: genetic insights into the sulfur oxidation pathway of betaproteobacteria.</title>
        <authorList>
            <person name="Watanabe T."/>
            <person name="Kojima H."/>
            <person name="Fukui M."/>
        </authorList>
    </citation>
    <scope>NUCLEOTIDE SEQUENCE [LARGE SCALE GENOMIC DNA]</scope>
    <source>
        <strain evidence="3">DSM22779</strain>
    </source>
</reference>
<organism evidence="3 4">
    <name type="scientific">Sulfuritalea hydrogenivorans sk43H</name>
    <dbReference type="NCBI Taxonomy" id="1223802"/>
    <lineage>
        <taxon>Bacteria</taxon>
        <taxon>Pseudomonadati</taxon>
        <taxon>Pseudomonadota</taxon>
        <taxon>Betaproteobacteria</taxon>
        <taxon>Nitrosomonadales</taxon>
        <taxon>Sterolibacteriaceae</taxon>
        <taxon>Sulfuritalea</taxon>
    </lineage>
</organism>
<proteinExistence type="predicted"/>
<name>W0SEU5_9PROT</name>
<dbReference type="KEGG" id="shd:SUTH_00454"/>
<keyword evidence="2" id="KW-0732">Signal</keyword>
<dbReference type="STRING" id="1223802.SUTH_00454"/>
<dbReference type="PANTHER" id="PTHR36302:SF1">
    <property type="entry name" value="COPPER CHAPERONE PCU(A)C"/>
    <property type="match status" value="1"/>
</dbReference>
<feature type="compositionally biased region" description="Low complexity" evidence="1">
    <location>
        <begin position="139"/>
        <end position="151"/>
    </location>
</feature>
<dbReference type="InterPro" id="IPR007410">
    <property type="entry name" value="LpqE-like"/>
</dbReference>
<dbReference type="AlphaFoldDB" id="W0SEU5"/>
<dbReference type="EMBL" id="AP012547">
    <property type="protein sequence ID" value="BAO28268.1"/>
    <property type="molecule type" value="Genomic_DNA"/>
</dbReference>
<sequence>MNRTIRVAALAALVSAAVVLPAHAQVTVKDPWVRATVAQQKATGAFMQITSAQDARLVEAKSPVAGVVEIHEMAMEKDVMRMRALPNGLDLPAGKTVELKSGGYHVMLMDLKQQMKEGETVPMTLVVEGKDKKRSTIEVKAPVKPLAAAAPKMDHSQHKH</sequence>
<gene>
    <name evidence="3" type="ORF">SUTH_00454</name>
</gene>
<dbReference type="PANTHER" id="PTHR36302">
    <property type="entry name" value="BLR7088 PROTEIN"/>
    <property type="match status" value="1"/>
</dbReference>
<evidence type="ECO:0008006" key="5">
    <source>
        <dbReference type="Google" id="ProtNLM"/>
    </source>
</evidence>
<evidence type="ECO:0000256" key="1">
    <source>
        <dbReference type="SAM" id="MobiDB-lite"/>
    </source>
</evidence>
<dbReference type="RefSeq" id="WP_041096770.1">
    <property type="nucleotide sequence ID" value="NZ_AP012547.1"/>
</dbReference>
<dbReference type="HOGENOM" id="CLU_100939_1_1_4"/>
<dbReference type="Gene3D" id="2.60.40.1890">
    <property type="entry name" value="PCu(A)C copper chaperone"/>
    <property type="match status" value="1"/>
</dbReference>
<evidence type="ECO:0000313" key="3">
    <source>
        <dbReference type="EMBL" id="BAO28268.1"/>
    </source>
</evidence>
<dbReference type="InterPro" id="IPR036182">
    <property type="entry name" value="PCuAC_sf"/>
</dbReference>
<dbReference type="InterPro" id="IPR058248">
    <property type="entry name" value="Lxx211020-like"/>
</dbReference>
<feature type="region of interest" description="Disordered" evidence="1">
    <location>
        <begin position="132"/>
        <end position="160"/>
    </location>
</feature>
<dbReference type="SUPFAM" id="SSF110087">
    <property type="entry name" value="DR1885-like metal-binding protein"/>
    <property type="match status" value="1"/>
</dbReference>
<evidence type="ECO:0000256" key="2">
    <source>
        <dbReference type="SAM" id="SignalP"/>
    </source>
</evidence>
<dbReference type="OrthoDB" id="9796962at2"/>